<dbReference type="AlphaFoldDB" id="A0A1T1H963"/>
<dbReference type="FunFam" id="3.40.50.620:FF:000061">
    <property type="entry name" value="Tyrosine--tRNA ligase"/>
    <property type="match status" value="1"/>
</dbReference>
<keyword evidence="4 10" id="KW-0547">Nucleotide-binding</keyword>
<keyword evidence="13" id="KW-1185">Reference proteome</keyword>
<gene>
    <name evidence="10" type="primary">tyrS</name>
    <name evidence="12" type="ORF">BTA35_0214895</name>
</gene>
<reference evidence="12" key="1">
    <citation type="submission" date="2017-02" db="EMBL/GenBank/DDBJ databases">
        <title>Draft Genome Sequence of the Salt Water Bacterium Oceanospirillum linum ATCC 11336.</title>
        <authorList>
            <person name="Trachtenberg A.M."/>
            <person name="Carney J.G."/>
            <person name="Linnane J.D."/>
            <person name="Rheaume B.A."/>
            <person name="Pitts N.L."/>
            <person name="Mykles D.L."/>
            <person name="Maclea K.S."/>
        </authorList>
    </citation>
    <scope>NUCLEOTIDE SEQUENCE [LARGE SCALE GENOMIC DNA]</scope>
    <source>
        <strain evidence="12">ATCC 11336</strain>
    </source>
</reference>
<feature type="short sequence motif" description="'KMSKS' region" evidence="10">
    <location>
        <begin position="226"/>
        <end position="230"/>
    </location>
</feature>
<dbReference type="PANTHER" id="PTHR11766:SF1">
    <property type="entry name" value="TYROSINE--TRNA LIGASE"/>
    <property type="match status" value="1"/>
</dbReference>
<dbReference type="Proteomes" id="UP000190064">
    <property type="component" value="Unassembled WGS sequence"/>
</dbReference>
<dbReference type="RefSeq" id="WP_078320608.1">
    <property type="nucleotide sequence ID" value="NZ_FXTS01000009.1"/>
</dbReference>
<keyword evidence="8 10" id="KW-0030">Aminoacyl-tRNA synthetase</keyword>
<dbReference type="GO" id="GO:0005829">
    <property type="term" value="C:cytosol"/>
    <property type="evidence" value="ECO:0007669"/>
    <property type="project" value="TreeGrafter"/>
</dbReference>
<dbReference type="SUPFAM" id="SSF55174">
    <property type="entry name" value="Alpha-L RNA-binding motif"/>
    <property type="match status" value="1"/>
</dbReference>
<dbReference type="NCBIfam" id="TIGR00234">
    <property type="entry name" value="tyrS"/>
    <property type="match status" value="1"/>
</dbReference>
<evidence type="ECO:0000256" key="4">
    <source>
        <dbReference type="ARBA" id="ARBA00022741"/>
    </source>
</evidence>
<dbReference type="Pfam" id="PF00579">
    <property type="entry name" value="tRNA-synt_1b"/>
    <property type="match status" value="1"/>
</dbReference>
<dbReference type="GO" id="GO:0005524">
    <property type="term" value="F:ATP binding"/>
    <property type="evidence" value="ECO:0007669"/>
    <property type="project" value="UniProtKB-UniRule"/>
</dbReference>
<dbReference type="PROSITE" id="PS50889">
    <property type="entry name" value="S4"/>
    <property type="match status" value="1"/>
</dbReference>
<evidence type="ECO:0000256" key="10">
    <source>
        <dbReference type="HAMAP-Rule" id="MF_02007"/>
    </source>
</evidence>
<dbReference type="Gene3D" id="3.10.290.10">
    <property type="entry name" value="RNA-binding S4 domain"/>
    <property type="match status" value="1"/>
</dbReference>
<dbReference type="InterPro" id="IPR024088">
    <property type="entry name" value="Tyr-tRNA-ligase_bac-type"/>
</dbReference>
<dbReference type="InterPro" id="IPR002307">
    <property type="entry name" value="Tyr-tRNA-ligase"/>
</dbReference>
<dbReference type="InterPro" id="IPR002305">
    <property type="entry name" value="aa-tRNA-synth_Ic"/>
</dbReference>
<dbReference type="GO" id="GO:0004831">
    <property type="term" value="F:tyrosine-tRNA ligase activity"/>
    <property type="evidence" value="ECO:0007669"/>
    <property type="project" value="UniProtKB-UniRule"/>
</dbReference>
<dbReference type="EC" id="6.1.1.1" evidence="10"/>
<comment type="similarity">
    <text evidence="10">Belongs to the class-I aminoacyl-tRNA synthetase family. TyrS type 2 subfamily.</text>
</comment>
<dbReference type="FunFam" id="1.10.240.10:FF:000006">
    <property type="entry name" value="Tyrosine--tRNA ligase"/>
    <property type="match status" value="1"/>
</dbReference>
<name>A0A1T1H963_OCELI</name>
<dbReference type="SUPFAM" id="SSF52374">
    <property type="entry name" value="Nucleotidylyl transferase"/>
    <property type="match status" value="1"/>
</dbReference>
<keyword evidence="2 10" id="KW-0963">Cytoplasm</keyword>
<dbReference type="PANTHER" id="PTHR11766">
    <property type="entry name" value="TYROSYL-TRNA SYNTHETASE"/>
    <property type="match status" value="1"/>
</dbReference>
<comment type="subcellular location">
    <subcellularLocation>
        <location evidence="10">Cytoplasm</location>
    </subcellularLocation>
</comment>
<evidence type="ECO:0000256" key="7">
    <source>
        <dbReference type="ARBA" id="ARBA00022917"/>
    </source>
</evidence>
<evidence type="ECO:0000256" key="11">
    <source>
        <dbReference type="PROSITE-ProRule" id="PRU00182"/>
    </source>
</evidence>
<evidence type="ECO:0000313" key="13">
    <source>
        <dbReference type="Proteomes" id="UP000190064"/>
    </source>
</evidence>
<dbReference type="Gene3D" id="1.10.240.10">
    <property type="entry name" value="Tyrosyl-Transfer RNA Synthetase"/>
    <property type="match status" value="1"/>
</dbReference>
<dbReference type="InterPro" id="IPR036986">
    <property type="entry name" value="S4_RNA-bd_sf"/>
</dbReference>
<sequence>MSSVADALALIKRGTEEILVEDELVRKLESGRVLRIKAGFDPTAPDLHLGHTVLINKLRHFQELGHHVMFLIGDFTGRIGDPTGKNVTRKPLTEEDVAKNAKTYTEQVFKILDPEKTEVCFNSDWMGKMTASEMIELAAQQTVARMLERDDFSKRYKGNQSISIHEFLYPLVQGYDSVAMKADVELGGTDQKFNLLMGRELQKGAGQEPQICITVPILEGLDGVQKMSKSLGNYVGINDAPGEMFGKIVSMPDSLMWRYFELLSFRPMSEIDEMRRSVDEEGANPRDIKMELARELVSRFHGEEAAANAHKGAGNRLKDGELPEDLPEITVDFEGQDEVPVSAVINKAGLTKNSKAARDMLAAGSVKVDGEVAEATLKLHKGKTYVCQAGKKQFAKVTLA</sequence>
<protein>
    <recommendedName>
        <fullName evidence="10">Tyrosine--tRNA ligase</fullName>
        <ecNumber evidence="10">6.1.1.1</ecNumber>
    </recommendedName>
    <alternativeName>
        <fullName evidence="10">Tyrosyl-tRNA synthetase</fullName>
        <shortName evidence="10">TyrRS</shortName>
    </alternativeName>
</protein>
<evidence type="ECO:0000256" key="9">
    <source>
        <dbReference type="ARBA" id="ARBA00048248"/>
    </source>
</evidence>
<evidence type="ECO:0000256" key="5">
    <source>
        <dbReference type="ARBA" id="ARBA00022840"/>
    </source>
</evidence>
<keyword evidence="3 10" id="KW-0436">Ligase</keyword>
<comment type="function">
    <text evidence="10">Catalyzes the attachment of tyrosine to tRNA(Tyr) in a two-step reaction: tyrosine is first activated by ATP to form Tyr-AMP and then transferred to the acceptor end of tRNA(Tyr).</text>
</comment>
<comment type="subunit">
    <text evidence="1 10">Homodimer.</text>
</comment>
<dbReference type="GO" id="GO:0006437">
    <property type="term" value="P:tyrosyl-tRNA aminoacylation"/>
    <property type="evidence" value="ECO:0007669"/>
    <property type="project" value="UniProtKB-UniRule"/>
</dbReference>
<evidence type="ECO:0000256" key="3">
    <source>
        <dbReference type="ARBA" id="ARBA00022598"/>
    </source>
</evidence>
<evidence type="ECO:0000256" key="8">
    <source>
        <dbReference type="ARBA" id="ARBA00023146"/>
    </source>
</evidence>
<dbReference type="InterPro" id="IPR014729">
    <property type="entry name" value="Rossmann-like_a/b/a_fold"/>
</dbReference>
<dbReference type="STRING" id="966.BTA35_0214895"/>
<dbReference type="PRINTS" id="PR01040">
    <property type="entry name" value="TRNASYNTHTYR"/>
</dbReference>
<evidence type="ECO:0000256" key="6">
    <source>
        <dbReference type="ARBA" id="ARBA00022884"/>
    </source>
</evidence>
<dbReference type="HAMAP" id="MF_02007">
    <property type="entry name" value="Tyr_tRNA_synth_type2"/>
    <property type="match status" value="1"/>
</dbReference>
<comment type="caution">
    <text evidence="12">The sequence shown here is derived from an EMBL/GenBank/DDBJ whole genome shotgun (WGS) entry which is preliminary data.</text>
</comment>
<keyword evidence="6 11" id="KW-0694">RNA-binding</keyword>
<dbReference type="EMBL" id="MTSD02000008">
    <property type="protein sequence ID" value="OOV86257.1"/>
    <property type="molecule type" value="Genomic_DNA"/>
</dbReference>
<evidence type="ECO:0000313" key="12">
    <source>
        <dbReference type="EMBL" id="OOV86257.1"/>
    </source>
</evidence>
<dbReference type="InterPro" id="IPR024108">
    <property type="entry name" value="Tyr-tRNA-ligase_bac_2"/>
</dbReference>
<keyword evidence="7 10" id="KW-0648">Protein biosynthesis</keyword>
<evidence type="ECO:0000256" key="1">
    <source>
        <dbReference type="ARBA" id="ARBA00011738"/>
    </source>
</evidence>
<accession>A0A1T1H963</accession>
<comment type="catalytic activity">
    <reaction evidence="9 10">
        <text>tRNA(Tyr) + L-tyrosine + ATP = L-tyrosyl-tRNA(Tyr) + AMP + diphosphate + H(+)</text>
        <dbReference type="Rhea" id="RHEA:10220"/>
        <dbReference type="Rhea" id="RHEA-COMP:9706"/>
        <dbReference type="Rhea" id="RHEA-COMP:9707"/>
        <dbReference type="ChEBI" id="CHEBI:15378"/>
        <dbReference type="ChEBI" id="CHEBI:30616"/>
        <dbReference type="ChEBI" id="CHEBI:33019"/>
        <dbReference type="ChEBI" id="CHEBI:58315"/>
        <dbReference type="ChEBI" id="CHEBI:78442"/>
        <dbReference type="ChEBI" id="CHEBI:78536"/>
        <dbReference type="ChEBI" id="CHEBI:456215"/>
        <dbReference type="EC" id="6.1.1.1"/>
    </reaction>
</comment>
<proteinExistence type="inferred from homology"/>
<dbReference type="InterPro" id="IPR001412">
    <property type="entry name" value="aa-tRNA-synth_I_CS"/>
</dbReference>
<organism evidence="12 13">
    <name type="scientific">Oceanospirillum linum</name>
    <dbReference type="NCBI Taxonomy" id="966"/>
    <lineage>
        <taxon>Bacteria</taxon>
        <taxon>Pseudomonadati</taxon>
        <taxon>Pseudomonadota</taxon>
        <taxon>Gammaproteobacteria</taxon>
        <taxon>Oceanospirillales</taxon>
        <taxon>Oceanospirillaceae</taxon>
        <taxon>Oceanospirillum</taxon>
    </lineage>
</organism>
<evidence type="ECO:0000256" key="2">
    <source>
        <dbReference type="ARBA" id="ARBA00022490"/>
    </source>
</evidence>
<dbReference type="PROSITE" id="PS00178">
    <property type="entry name" value="AA_TRNA_LIGASE_I"/>
    <property type="match status" value="1"/>
</dbReference>
<feature type="binding site" evidence="10">
    <location>
        <position position="229"/>
    </location>
    <ligand>
        <name>ATP</name>
        <dbReference type="ChEBI" id="CHEBI:30616"/>
    </ligand>
</feature>
<dbReference type="CDD" id="cd00805">
    <property type="entry name" value="TyrRS_core"/>
    <property type="match status" value="1"/>
</dbReference>
<feature type="short sequence motif" description="'HIGH' region" evidence="10">
    <location>
        <begin position="42"/>
        <end position="51"/>
    </location>
</feature>
<dbReference type="GO" id="GO:0003723">
    <property type="term" value="F:RNA binding"/>
    <property type="evidence" value="ECO:0007669"/>
    <property type="project" value="UniProtKB-KW"/>
</dbReference>
<dbReference type="Gene3D" id="3.40.50.620">
    <property type="entry name" value="HUPs"/>
    <property type="match status" value="1"/>
</dbReference>
<keyword evidence="5 10" id="KW-0067">ATP-binding</keyword>